<comment type="caution">
    <text evidence="2">The sequence shown here is derived from an EMBL/GenBank/DDBJ whole genome shotgun (WGS) entry which is preliminary data.</text>
</comment>
<evidence type="ECO:0000256" key="1">
    <source>
        <dbReference type="SAM" id="Phobius"/>
    </source>
</evidence>
<keyword evidence="1" id="KW-1133">Transmembrane helix</keyword>
<keyword evidence="1" id="KW-0472">Membrane</keyword>
<dbReference type="Pfam" id="PF10617">
    <property type="entry name" value="DUF2474"/>
    <property type="match status" value="1"/>
</dbReference>
<dbReference type="EMBL" id="JAGTIS010000019">
    <property type="protein sequence ID" value="MBT8769045.1"/>
    <property type="molecule type" value="Genomic_DNA"/>
</dbReference>
<feature type="transmembrane region" description="Helical" evidence="1">
    <location>
        <begin position="21"/>
        <end position="42"/>
    </location>
</feature>
<dbReference type="InterPro" id="IPR018895">
    <property type="entry name" value="DUF2474"/>
</dbReference>
<accession>A0ABS5XMZ4</accession>
<dbReference type="Proteomes" id="UP001519667">
    <property type="component" value="Unassembled WGS sequence"/>
</dbReference>
<gene>
    <name evidence="2" type="ORF">J7302_23330</name>
</gene>
<dbReference type="RefSeq" id="WP_215380357.1">
    <property type="nucleotide sequence ID" value="NZ_JAGTIS010000019.1"/>
</dbReference>
<keyword evidence="1" id="KW-0812">Transmembrane</keyword>
<sequence length="54" mass="5947">MATTEVQLVGKPEKKPLWQRLAWLLGIWTASVLALGTVSYLLRMFMTAAGLSTP</sequence>
<keyword evidence="3" id="KW-1185">Reference proteome</keyword>
<evidence type="ECO:0000313" key="2">
    <source>
        <dbReference type="EMBL" id="MBT8769045.1"/>
    </source>
</evidence>
<organism evidence="2 3">
    <name type="scientific">Metapseudomonas boanensis</name>
    <dbReference type="NCBI Taxonomy" id="2822138"/>
    <lineage>
        <taxon>Bacteria</taxon>
        <taxon>Pseudomonadati</taxon>
        <taxon>Pseudomonadota</taxon>
        <taxon>Gammaproteobacteria</taxon>
        <taxon>Pseudomonadales</taxon>
        <taxon>Pseudomonadaceae</taxon>
        <taxon>Metapseudomonas</taxon>
    </lineage>
</organism>
<reference evidence="2 3" key="1">
    <citation type="submission" date="2021-04" db="EMBL/GenBank/DDBJ databases">
        <title>Pseudomonas boanensis sp. nov., a bacterium isolated from river water used for household purposes in Boane District, Mozambique.</title>
        <authorList>
            <person name="Nicklasson M."/>
            <person name="Martin-Rodriguez A.J."/>
            <person name="Thorell K."/>
            <person name="Neves L."/>
            <person name="Mussagy A."/>
            <person name="Rydberg H.A."/>
            <person name="Hernroth B."/>
            <person name="Svensson-Stadler L."/>
            <person name="Sjoling A."/>
        </authorList>
    </citation>
    <scope>NUCLEOTIDE SEQUENCE [LARGE SCALE GENOMIC DNA]</scope>
    <source>
        <strain evidence="2 3">DB1</strain>
    </source>
</reference>
<name>A0ABS5XMZ4_9GAMM</name>
<evidence type="ECO:0000313" key="3">
    <source>
        <dbReference type="Proteomes" id="UP001519667"/>
    </source>
</evidence>
<protein>
    <submittedName>
        <fullName evidence="2">DUF2474 domain-containing protein</fullName>
    </submittedName>
</protein>
<proteinExistence type="predicted"/>